<name>A0A6I4P0R7_9FLAO</name>
<evidence type="ECO:0000313" key="2">
    <source>
        <dbReference type="Proteomes" id="UP000471501"/>
    </source>
</evidence>
<sequence length="130" mass="15041">MRKVIVFFVYLSMLLFGGGQYISADTHFKNKPTSHHLEKHHRIKFTNQDQGSSLIEEADIDIDEEFHSGDNLKEGGSGKYPARTYNLQNSWYSPLNSFAIVNSNCRRFTFLPRFCSNSSTIYITQRVLRI</sequence>
<reference evidence="1 2" key="1">
    <citation type="submission" date="2019-12" db="EMBL/GenBank/DDBJ databases">
        <authorList>
            <person name="Kim Y.S."/>
        </authorList>
    </citation>
    <scope>NUCLEOTIDE SEQUENCE [LARGE SCALE GENOMIC DNA]</scope>
    <source>
        <strain evidence="1 2">GA093</strain>
    </source>
</reference>
<keyword evidence="2" id="KW-1185">Reference proteome</keyword>
<protein>
    <submittedName>
        <fullName evidence="1">Uncharacterized protein</fullName>
    </submittedName>
</protein>
<dbReference type="AlphaFoldDB" id="A0A6I4P0R7"/>
<dbReference type="RefSeq" id="WP_160376702.1">
    <property type="nucleotide sequence ID" value="NZ_WSTB01000019.1"/>
</dbReference>
<dbReference type="EMBL" id="WSTB01000019">
    <property type="protein sequence ID" value="MWB96817.1"/>
    <property type="molecule type" value="Genomic_DNA"/>
</dbReference>
<proteinExistence type="predicted"/>
<comment type="caution">
    <text evidence="1">The sequence shown here is derived from an EMBL/GenBank/DDBJ whole genome shotgun (WGS) entry which is preliminary data.</text>
</comment>
<organism evidence="1 2">
    <name type="scientific">Flavobacterium hydrocarbonoxydans</name>
    <dbReference type="NCBI Taxonomy" id="2683249"/>
    <lineage>
        <taxon>Bacteria</taxon>
        <taxon>Pseudomonadati</taxon>
        <taxon>Bacteroidota</taxon>
        <taxon>Flavobacteriia</taxon>
        <taxon>Flavobacteriales</taxon>
        <taxon>Flavobacteriaceae</taxon>
        <taxon>Flavobacterium</taxon>
    </lineage>
</organism>
<accession>A0A6I4P0R7</accession>
<evidence type="ECO:0000313" key="1">
    <source>
        <dbReference type="EMBL" id="MWB96817.1"/>
    </source>
</evidence>
<dbReference type="Proteomes" id="UP000471501">
    <property type="component" value="Unassembled WGS sequence"/>
</dbReference>
<gene>
    <name evidence="1" type="ORF">GON26_20840</name>
</gene>